<evidence type="ECO:0000313" key="4">
    <source>
        <dbReference type="Proteomes" id="UP001139516"/>
    </source>
</evidence>
<evidence type="ECO:0000259" key="2">
    <source>
        <dbReference type="Pfam" id="PF13550"/>
    </source>
</evidence>
<dbReference type="InterPro" id="IPR032876">
    <property type="entry name" value="J_dom"/>
</dbReference>
<sequence>MPVVVPIIAAVAGAVAGYGATVALGLSITSLAGVLVASVVGMAVTYAVNAAGAAVFPTKTAKTSNASDLSSRSQQFRQAITPHRVIYGRAKVSGPIVFLYTNPEALTDFDSVLTGGASSVPPGGWESASTTRNYKAEQLLYVVHVLCGHVIDGLDQINIDDLIASDGKFAGLAHVEGKPGLPDQTACSFMVAETNGAWTTAHRLRGRACLFSVFKYDQAAFSGVPNVSANVRGKPVHDPRTNDVVFRTNAALIVADYLTSNFGLRCTWDEIDIPSLIAAANICDEDVPLKGGGTEKRYTINGTFDLDQTPSEILEKLAQAMAGAIIFSGGKWYIFAGAATAATQTITESDLRGPVTVQANRAARDLFNCVRATYIRPDADWQATDAPVLYGDAFIAQDGGQKFYTDLDFPFTTSGYTVQRLMKIALMRIRAQRTIKLQLNMMGLRLRPMDVVTFGTARLPSDTYRVTGWTLTDGGVDVTLEQESADIWAWDAATEEQDLGVVSVATLPSGVTLPAAAVTVTTPTDPVPASVAFASAFVDGATVYDAAWRNAGDTAWQSVDASGQTAVGYPTGPASFRMRGRSETQVGPWTEAHPPVAPVAIEAHGVAGGVAVHWLVGSDAVKVQIFVGGAAAGFDTAGLALTAIVPSGLEGTSTITLTAGETRRLWARAVSASGTWSGTQTAIVVTAGAGGAGGTVGTWPAPPDPSPGG</sequence>
<dbReference type="Proteomes" id="UP001139516">
    <property type="component" value="Unassembled WGS sequence"/>
</dbReference>
<keyword evidence="1" id="KW-0472">Membrane</keyword>
<protein>
    <submittedName>
        <fullName evidence="3">Phage tail protein</fullName>
    </submittedName>
</protein>
<feature type="transmembrane region" description="Helical" evidence="1">
    <location>
        <begin position="33"/>
        <end position="56"/>
    </location>
</feature>
<reference evidence="3" key="1">
    <citation type="submission" date="2022-04" db="EMBL/GenBank/DDBJ databases">
        <title>Roseomonas acroporae sp. nov., isolated from coral Acropora digitifera.</title>
        <authorList>
            <person name="Sun H."/>
        </authorList>
    </citation>
    <scope>NUCLEOTIDE SEQUENCE</scope>
    <source>
        <strain evidence="3">NAR14</strain>
    </source>
</reference>
<keyword evidence="1" id="KW-1133">Transmembrane helix</keyword>
<keyword evidence="4" id="KW-1185">Reference proteome</keyword>
<gene>
    <name evidence="3" type="ORF">M0638_24950</name>
</gene>
<name>A0A9X2BZ32_9PROT</name>
<dbReference type="RefSeq" id="WP_248669669.1">
    <property type="nucleotide sequence ID" value="NZ_JALPRX010000135.1"/>
</dbReference>
<evidence type="ECO:0000256" key="1">
    <source>
        <dbReference type="SAM" id="Phobius"/>
    </source>
</evidence>
<evidence type="ECO:0000313" key="3">
    <source>
        <dbReference type="EMBL" id="MCK8787619.1"/>
    </source>
</evidence>
<keyword evidence="1" id="KW-0812">Transmembrane</keyword>
<organism evidence="3 4">
    <name type="scientific">Roseomonas acroporae</name>
    <dbReference type="NCBI Taxonomy" id="2937791"/>
    <lineage>
        <taxon>Bacteria</taxon>
        <taxon>Pseudomonadati</taxon>
        <taxon>Pseudomonadota</taxon>
        <taxon>Alphaproteobacteria</taxon>
        <taxon>Acetobacterales</taxon>
        <taxon>Roseomonadaceae</taxon>
        <taxon>Roseomonas</taxon>
    </lineage>
</organism>
<dbReference type="EMBL" id="JALPRX010000135">
    <property type="protein sequence ID" value="MCK8787619.1"/>
    <property type="molecule type" value="Genomic_DNA"/>
</dbReference>
<comment type="caution">
    <text evidence="3">The sequence shown here is derived from an EMBL/GenBank/DDBJ whole genome shotgun (WGS) entry which is preliminary data.</text>
</comment>
<feature type="transmembrane region" description="Helical" evidence="1">
    <location>
        <begin position="6"/>
        <end position="26"/>
    </location>
</feature>
<feature type="domain" description="Tip attachment protein J" evidence="2">
    <location>
        <begin position="308"/>
        <end position="469"/>
    </location>
</feature>
<dbReference type="Pfam" id="PF13550">
    <property type="entry name" value="Phage-tail_3"/>
    <property type="match status" value="1"/>
</dbReference>
<proteinExistence type="predicted"/>
<accession>A0A9X2BZ32</accession>
<dbReference type="AlphaFoldDB" id="A0A9X2BZ32"/>